<organism evidence="4 5">
    <name type="scientific">Candidatus Jacksonbacteria bacterium RIFCSPLOWO2_02_FULL_44_20</name>
    <dbReference type="NCBI Taxonomy" id="1798460"/>
    <lineage>
        <taxon>Bacteria</taxon>
        <taxon>Candidatus Jacksoniibacteriota</taxon>
    </lineage>
</organism>
<feature type="domain" description="CBS" evidence="3">
    <location>
        <begin position="97"/>
        <end position="153"/>
    </location>
</feature>
<dbReference type="PANTHER" id="PTHR43080:SF2">
    <property type="entry name" value="CBS DOMAIN-CONTAINING PROTEIN"/>
    <property type="match status" value="1"/>
</dbReference>
<evidence type="ECO:0000256" key="2">
    <source>
        <dbReference type="PROSITE-ProRule" id="PRU00703"/>
    </source>
</evidence>
<feature type="domain" description="CBS" evidence="3">
    <location>
        <begin position="13"/>
        <end position="71"/>
    </location>
</feature>
<dbReference type="Pfam" id="PF00571">
    <property type="entry name" value="CBS"/>
    <property type="match status" value="2"/>
</dbReference>
<dbReference type="InterPro" id="IPR046342">
    <property type="entry name" value="CBS_dom_sf"/>
</dbReference>
<dbReference type="InterPro" id="IPR051257">
    <property type="entry name" value="Diverse_CBS-Domain"/>
</dbReference>
<sequence length="155" mass="17464">MSETKKYSVSEYMKKDVVTISSSATLKDALKLLIKKNTNGCVVVDKNNQVVGILSSWDIIQYIVPHFETDKLVSSEADEFLIKQVKELSTHPIAKCITTKIQTVYQQTSIMEASALLSEFRIRQLPVVNTKKELIGYINRTNIKRAFGDILGIKP</sequence>
<accession>A0A1G2A9X7</accession>
<dbReference type="PROSITE" id="PS51371">
    <property type="entry name" value="CBS"/>
    <property type="match status" value="2"/>
</dbReference>
<proteinExistence type="predicted"/>
<evidence type="ECO:0000259" key="3">
    <source>
        <dbReference type="PROSITE" id="PS51371"/>
    </source>
</evidence>
<dbReference type="SUPFAM" id="SSF54631">
    <property type="entry name" value="CBS-domain pair"/>
    <property type="match status" value="1"/>
</dbReference>
<dbReference type="EMBL" id="MHJU01000009">
    <property type="protein sequence ID" value="OGY73641.1"/>
    <property type="molecule type" value="Genomic_DNA"/>
</dbReference>
<dbReference type="Gene3D" id="3.10.580.10">
    <property type="entry name" value="CBS-domain"/>
    <property type="match status" value="1"/>
</dbReference>
<reference evidence="4 5" key="1">
    <citation type="journal article" date="2016" name="Nat. Commun.">
        <title>Thousands of microbial genomes shed light on interconnected biogeochemical processes in an aquifer system.</title>
        <authorList>
            <person name="Anantharaman K."/>
            <person name="Brown C.T."/>
            <person name="Hug L.A."/>
            <person name="Sharon I."/>
            <person name="Castelle C.J."/>
            <person name="Probst A.J."/>
            <person name="Thomas B.C."/>
            <person name="Singh A."/>
            <person name="Wilkins M.J."/>
            <person name="Karaoz U."/>
            <person name="Brodie E.L."/>
            <person name="Williams K.H."/>
            <person name="Hubbard S.S."/>
            <person name="Banfield J.F."/>
        </authorList>
    </citation>
    <scope>NUCLEOTIDE SEQUENCE [LARGE SCALE GENOMIC DNA]</scope>
</reference>
<comment type="caution">
    <text evidence="4">The sequence shown here is derived from an EMBL/GenBank/DDBJ whole genome shotgun (WGS) entry which is preliminary data.</text>
</comment>
<dbReference type="CDD" id="cd02205">
    <property type="entry name" value="CBS_pair_SF"/>
    <property type="match status" value="1"/>
</dbReference>
<evidence type="ECO:0000313" key="5">
    <source>
        <dbReference type="Proteomes" id="UP000178315"/>
    </source>
</evidence>
<protein>
    <recommendedName>
        <fullName evidence="3">CBS domain-containing protein</fullName>
    </recommendedName>
</protein>
<keyword evidence="1 2" id="KW-0129">CBS domain</keyword>
<gene>
    <name evidence="4" type="ORF">A3H61_00420</name>
</gene>
<evidence type="ECO:0000256" key="1">
    <source>
        <dbReference type="ARBA" id="ARBA00023122"/>
    </source>
</evidence>
<dbReference type="InterPro" id="IPR000644">
    <property type="entry name" value="CBS_dom"/>
</dbReference>
<dbReference type="AlphaFoldDB" id="A0A1G2A9X7"/>
<name>A0A1G2A9X7_9BACT</name>
<dbReference type="PANTHER" id="PTHR43080">
    <property type="entry name" value="CBS DOMAIN-CONTAINING PROTEIN CBSX3, MITOCHONDRIAL"/>
    <property type="match status" value="1"/>
</dbReference>
<dbReference type="SMART" id="SM00116">
    <property type="entry name" value="CBS"/>
    <property type="match status" value="2"/>
</dbReference>
<dbReference type="Proteomes" id="UP000178315">
    <property type="component" value="Unassembled WGS sequence"/>
</dbReference>
<evidence type="ECO:0000313" key="4">
    <source>
        <dbReference type="EMBL" id="OGY73641.1"/>
    </source>
</evidence>